<feature type="domain" description="4Fe-4S ferredoxin-type" evidence="1">
    <location>
        <begin position="246"/>
        <end position="275"/>
    </location>
</feature>
<feature type="domain" description="4Fe-4S ferredoxin-type" evidence="1">
    <location>
        <begin position="23"/>
        <end position="52"/>
    </location>
</feature>
<dbReference type="PATRIC" id="fig|66851.6.peg.286"/>
<dbReference type="InterPro" id="IPR043256">
    <property type="entry name" value="MvhB-like"/>
</dbReference>
<dbReference type="InterPro" id="IPR053559">
    <property type="entry name" value="Polyferredoxin"/>
</dbReference>
<dbReference type="PROSITE" id="PS51379">
    <property type="entry name" value="4FE4S_FER_2"/>
    <property type="match status" value="8"/>
</dbReference>
<name>A0A166BX84_METOA</name>
<comment type="caution">
    <text evidence="2">The sequence shown here is derived from an EMBL/GenBank/DDBJ whole genome shotgun (WGS) entry which is preliminary data.</text>
</comment>
<dbReference type="SUPFAM" id="SSF54862">
    <property type="entry name" value="4Fe-4S ferredoxins"/>
    <property type="match status" value="2"/>
</dbReference>
<reference evidence="3" key="1">
    <citation type="journal article" date="2016" name="Genome Announc.">
        <title>Draft Genome Sequences of Methanobrevibacter curvatus DSM11111, Methanobrevibacter cuticularis DSM11139, Methanobrevibacter filiformis DSM11501, and Methanobrevibacter oralis DSM7256.</title>
        <authorList>
            <person name="Poehlein A."/>
            <person name="Seedorf H."/>
        </authorList>
    </citation>
    <scope>NUCLEOTIDE SEQUENCE [LARGE SCALE GENOMIC DNA]</scope>
    <source>
        <strain evidence="3">DSM 7256 / JCM 30027 / ZR</strain>
    </source>
</reference>
<evidence type="ECO:0000313" key="2">
    <source>
        <dbReference type="EMBL" id="KZX13908.1"/>
    </source>
</evidence>
<protein>
    <submittedName>
        <fullName evidence="2">NADH-quinone oxidoreductase subunit I</fullName>
        <ecNumber evidence="2">1.6.5.11</ecNumber>
    </submittedName>
</protein>
<feature type="domain" description="4Fe-4S ferredoxin-type" evidence="1">
    <location>
        <begin position="278"/>
        <end position="307"/>
    </location>
</feature>
<dbReference type="InterPro" id="IPR017900">
    <property type="entry name" value="4Fe4S_Fe_S_CS"/>
</dbReference>
<dbReference type="STRING" id="66851.MBORA_02370"/>
<dbReference type="InterPro" id="IPR052977">
    <property type="entry name" value="Polyferredoxin-like_ET"/>
</dbReference>
<dbReference type="PIRSF" id="PIRSF005658">
    <property type="entry name" value="FwdF"/>
    <property type="match status" value="1"/>
</dbReference>
<dbReference type="Pfam" id="PF00037">
    <property type="entry name" value="Fer4"/>
    <property type="match status" value="2"/>
</dbReference>
<evidence type="ECO:0000259" key="1">
    <source>
        <dbReference type="PROSITE" id="PS51379"/>
    </source>
</evidence>
<dbReference type="EC" id="1.6.5.11" evidence="2"/>
<dbReference type="InterPro" id="IPR017896">
    <property type="entry name" value="4Fe4S_Fe-S-bd"/>
</dbReference>
<feature type="domain" description="4Fe-4S ferredoxin-type" evidence="1">
    <location>
        <begin position="127"/>
        <end position="156"/>
    </location>
</feature>
<accession>A0A166BX84</accession>
<dbReference type="PANTHER" id="PTHR43193:SF2">
    <property type="entry name" value="POLYFERREDOXIN PROTEIN FWDF"/>
    <property type="match status" value="1"/>
</dbReference>
<dbReference type="Proteomes" id="UP000077428">
    <property type="component" value="Unassembled WGS sequence"/>
</dbReference>
<keyword evidence="2" id="KW-0560">Oxidoreductase</keyword>
<dbReference type="NCBIfam" id="NF042909">
    <property type="entry name" value="FMH_DH_FwdF"/>
    <property type="match status" value="1"/>
</dbReference>
<sequence>MIRNLKEVNDNNFDITRSAEEVRNLSFKDDICLGCGICEFTCPVGAIELNAIAVDARSRVSNAIYFSGHDKIAQNFRDDFDVQKITVNENKCVLCGMCSGLCPVDALVLTINDVPIREIEAYPHYNAFSEIDDDECIYCKRCEIACPRDAIVIERKLPVRADLVTGEIEVNEDECIYCGVCEELCPAEAIIVDKETGKESIEINTDNCVYCLVCKKACPTNAIKAVCRSCSYGEYDLNPAKAVVKGNSIIDSELCVYCGWCEGVCPTDAAKTKKPFKGTLEVDQDKCQACGACVDICNCNALAFPISNAPGSRLDHVITNDEYCIRCKACSNACPNGAITVTRTEIDHTPINSTTWKEALDAIKD</sequence>
<feature type="domain" description="4Fe-4S ferredoxin-type" evidence="1">
    <location>
        <begin position="199"/>
        <end position="228"/>
    </location>
</feature>
<keyword evidence="3" id="KW-1185">Reference proteome</keyword>
<dbReference type="Pfam" id="PF12838">
    <property type="entry name" value="Fer4_7"/>
    <property type="match status" value="2"/>
</dbReference>
<feature type="domain" description="4Fe-4S ferredoxin-type" evidence="1">
    <location>
        <begin position="315"/>
        <end position="344"/>
    </location>
</feature>
<dbReference type="AlphaFoldDB" id="A0A166BX84"/>
<dbReference type="RefSeq" id="WP_063720117.1">
    <property type="nucleotide sequence ID" value="NZ_CAJVUI010000003.1"/>
</dbReference>
<dbReference type="EMBL" id="LWMU01000042">
    <property type="protein sequence ID" value="KZX13908.1"/>
    <property type="molecule type" value="Genomic_DNA"/>
</dbReference>
<dbReference type="GO" id="GO:0016491">
    <property type="term" value="F:oxidoreductase activity"/>
    <property type="evidence" value="ECO:0007669"/>
    <property type="project" value="UniProtKB-KW"/>
</dbReference>
<dbReference type="Gene3D" id="3.30.70.20">
    <property type="match status" value="7"/>
</dbReference>
<gene>
    <name evidence="2" type="primary">nuoI_1</name>
    <name evidence="2" type="ORF">MBORA_02370</name>
</gene>
<dbReference type="CDD" id="cd10549">
    <property type="entry name" value="MtMvhB_like"/>
    <property type="match status" value="2"/>
</dbReference>
<dbReference type="Pfam" id="PF13237">
    <property type="entry name" value="Fer4_10"/>
    <property type="match status" value="1"/>
</dbReference>
<feature type="domain" description="4Fe-4S ferredoxin-type" evidence="1">
    <location>
        <begin position="83"/>
        <end position="112"/>
    </location>
</feature>
<feature type="domain" description="4Fe-4S ferredoxin-type" evidence="1">
    <location>
        <begin position="166"/>
        <end position="195"/>
    </location>
</feature>
<dbReference type="PANTHER" id="PTHR43193">
    <property type="match status" value="1"/>
</dbReference>
<dbReference type="OrthoDB" id="23833at2157"/>
<proteinExistence type="predicted"/>
<evidence type="ECO:0000313" key="3">
    <source>
        <dbReference type="Proteomes" id="UP000077428"/>
    </source>
</evidence>
<dbReference type="PROSITE" id="PS00198">
    <property type="entry name" value="4FE4S_FER_1"/>
    <property type="match status" value="3"/>
</dbReference>
<organism evidence="2 3">
    <name type="scientific">Methanobrevibacter oralis</name>
    <dbReference type="NCBI Taxonomy" id="66851"/>
    <lineage>
        <taxon>Archaea</taxon>
        <taxon>Methanobacteriati</taxon>
        <taxon>Methanobacteriota</taxon>
        <taxon>Methanomada group</taxon>
        <taxon>Methanobacteria</taxon>
        <taxon>Methanobacteriales</taxon>
        <taxon>Methanobacteriaceae</taxon>
        <taxon>Methanobrevibacter</taxon>
    </lineage>
</organism>